<dbReference type="RefSeq" id="XP_013911351.1">
    <property type="nucleotide sequence ID" value="XM_014055876.1"/>
</dbReference>
<dbReference type="GeneID" id="106540676"/>
<organism evidence="1 2">
    <name type="scientific">Thamnophis sirtalis</name>
    <dbReference type="NCBI Taxonomy" id="35019"/>
    <lineage>
        <taxon>Eukaryota</taxon>
        <taxon>Metazoa</taxon>
        <taxon>Chordata</taxon>
        <taxon>Craniata</taxon>
        <taxon>Vertebrata</taxon>
        <taxon>Euteleostomi</taxon>
        <taxon>Lepidosauria</taxon>
        <taxon>Squamata</taxon>
        <taxon>Bifurcata</taxon>
        <taxon>Unidentata</taxon>
        <taxon>Episquamata</taxon>
        <taxon>Toxicofera</taxon>
        <taxon>Serpentes</taxon>
        <taxon>Colubroidea</taxon>
        <taxon>Colubridae</taxon>
        <taxon>Natricinae</taxon>
        <taxon>Thamnophis</taxon>
    </lineage>
</organism>
<dbReference type="Proteomes" id="UP000504617">
    <property type="component" value="Unplaced"/>
</dbReference>
<evidence type="ECO:0000313" key="1">
    <source>
        <dbReference type="Proteomes" id="UP000504617"/>
    </source>
</evidence>
<dbReference type="KEGG" id="tsr:106540676"/>
<reference evidence="2" key="1">
    <citation type="submission" date="2025-08" db="UniProtKB">
        <authorList>
            <consortium name="RefSeq"/>
        </authorList>
    </citation>
    <scope>IDENTIFICATION</scope>
    <source>
        <tissue evidence="2">Skeletal muscle</tissue>
    </source>
</reference>
<accession>A0A6I9XAL5</accession>
<proteinExistence type="predicted"/>
<protein>
    <submittedName>
        <fullName evidence="2">Voltage-dependent L-type calcium channel subunit alpha-1C</fullName>
    </submittedName>
</protein>
<keyword evidence="1" id="KW-1185">Reference proteome</keyword>
<evidence type="ECO:0000313" key="2">
    <source>
        <dbReference type="RefSeq" id="XP_013911351.1"/>
    </source>
</evidence>
<gene>
    <name evidence="2" type="primary">CACNA1C</name>
</gene>
<name>A0A6I9XAL5_9SAUR</name>
<dbReference type="CTD" id="775"/>
<dbReference type="AlphaFoldDB" id="A0A6I9XAL5"/>
<sequence>MFQTLVRKATSAYRPLPAHQSGEPGVKYAGKMVNETQLNCFYISPGDHTSPTNGFAP</sequence>